<evidence type="ECO:0000256" key="4">
    <source>
        <dbReference type="ARBA" id="ARBA00022840"/>
    </source>
</evidence>
<dbReference type="GO" id="GO:0000725">
    <property type="term" value="P:recombinational repair"/>
    <property type="evidence" value="ECO:0007669"/>
    <property type="project" value="TreeGrafter"/>
</dbReference>
<evidence type="ECO:0000256" key="3">
    <source>
        <dbReference type="ARBA" id="ARBA00022806"/>
    </source>
</evidence>
<evidence type="ECO:0000259" key="5">
    <source>
        <dbReference type="Pfam" id="PF13361"/>
    </source>
</evidence>
<dbReference type="AlphaFoldDB" id="A0A8X6JD32"/>
<keyword evidence="2" id="KW-0378">Hydrolase</keyword>
<dbReference type="OrthoDB" id="6729494at2759"/>
<protein>
    <submittedName>
        <fullName evidence="6">DNA helicase II</fullName>
    </submittedName>
</protein>
<accession>A0A8X6JD32</accession>
<dbReference type="GO" id="GO:0005829">
    <property type="term" value="C:cytosol"/>
    <property type="evidence" value="ECO:0007669"/>
    <property type="project" value="TreeGrafter"/>
</dbReference>
<dbReference type="PANTHER" id="PTHR11070:SF2">
    <property type="entry name" value="ATP-DEPENDENT DNA HELICASE SRS2"/>
    <property type="match status" value="1"/>
</dbReference>
<keyword evidence="1" id="KW-0547">Nucleotide-binding</keyword>
<evidence type="ECO:0000256" key="1">
    <source>
        <dbReference type="ARBA" id="ARBA00022741"/>
    </source>
</evidence>
<sequence length="150" mass="17339">MLENEEVTGLARIENVKELISSLKNFDNATTFLEHISLVMEVDNMNNDDTVYVMTLHAAKGLEFPCVFLPGWEEGLFPHQRSFEDKSGKALEEERRLAYVGITRAKERLIISCADRREINNQWQPMCTSRFIKELPRKNVEVIKSNIAYC</sequence>
<evidence type="ECO:0000313" key="6">
    <source>
        <dbReference type="EMBL" id="GFR20813.1"/>
    </source>
</evidence>
<dbReference type="InterPro" id="IPR000212">
    <property type="entry name" value="DNA_helicase_UvrD/REP"/>
</dbReference>
<evidence type="ECO:0000313" key="7">
    <source>
        <dbReference type="Proteomes" id="UP000887116"/>
    </source>
</evidence>
<keyword evidence="4" id="KW-0067">ATP-binding</keyword>
<dbReference type="Proteomes" id="UP000887116">
    <property type="component" value="Unassembled WGS sequence"/>
</dbReference>
<proteinExistence type="predicted"/>
<dbReference type="EMBL" id="BMAO01027950">
    <property type="protein sequence ID" value="GFR20813.1"/>
    <property type="molecule type" value="Genomic_DNA"/>
</dbReference>
<reference evidence="6" key="1">
    <citation type="submission" date="2020-07" db="EMBL/GenBank/DDBJ databases">
        <title>Multicomponent nature underlies the extraordinary mechanical properties of spider dragline silk.</title>
        <authorList>
            <person name="Kono N."/>
            <person name="Nakamura H."/>
            <person name="Mori M."/>
            <person name="Yoshida Y."/>
            <person name="Ohtoshi R."/>
            <person name="Malay A.D."/>
            <person name="Moran D.A.P."/>
            <person name="Tomita M."/>
            <person name="Numata K."/>
            <person name="Arakawa K."/>
        </authorList>
    </citation>
    <scope>NUCLEOTIDE SEQUENCE</scope>
</reference>
<dbReference type="InterPro" id="IPR014017">
    <property type="entry name" value="DNA_helicase_UvrD-like_C"/>
</dbReference>
<dbReference type="PANTHER" id="PTHR11070">
    <property type="entry name" value="UVRD / RECB / PCRA DNA HELICASE FAMILY MEMBER"/>
    <property type="match status" value="1"/>
</dbReference>
<keyword evidence="7" id="KW-1185">Reference proteome</keyword>
<organism evidence="6 7">
    <name type="scientific">Trichonephila clavata</name>
    <name type="common">Joro spider</name>
    <name type="synonym">Nephila clavata</name>
    <dbReference type="NCBI Taxonomy" id="2740835"/>
    <lineage>
        <taxon>Eukaryota</taxon>
        <taxon>Metazoa</taxon>
        <taxon>Ecdysozoa</taxon>
        <taxon>Arthropoda</taxon>
        <taxon>Chelicerata</taxon>
        <taxon>Arachnida</taxon>
        <taxon>Araneae</taxon>
        <taxon>Araneomorphae</taxon>
        <taxon>Entelegynae</taxon>
        <taxon>Araneoidea</taxon>
        <taxon>Nephilidae</taxon>
        <taxon>Trichonephila</taxon>
    </lineage>
</organism>
<dbReference type="GO" id="GO:0016787">
    <property type="term" value="F:hydrolase activity"/>
    <property type="evidence" value="ECO:0007669"/>
    <property type="project" value="UniProtKB-KW"/>
</dbReference>
<dbReference type="GO" id="GO:0043138">
    <property type="term" value="F:3'-5' DNA helicase activity"/>
    <property type="evidence" value="ECO:0007669"/>
    <property type="project" value="TreeGrafter"/>
</dbReference>
<dbReference type="SUPFAM" id="SSF52540">
    <property type="entry name" value="P-loop containing nucleoside triphosphate hydrolases"/>
    <property type="match status" value="1"/>
</dbReference>
<dbReference type="GO" id="GO:0005524">
    <property type="term" value="F:ATP binding"/>
    <property type="evidence" value="ECO:0007669"/>
    <property type="project" value="UniProtKB-KW"/>
</dbReference>
<dbReference type="CDD" id="cd18807">
    <property type="entry name" value="SF1_C_UvrD"/>
    <property type="match status" value="1"/>
</dbReference>
<feature type="domain" description="UvrD-like helicase C-terminal" evidence="5">
    <location>
        <begin position="11"/>
        <end position="114"/>
    </location>
</feature>
<dbReference type="Pfam" id="PF13361">
    <property type="entry name" value="UvrD_C"/>
    <property type="match status" value="1"/>
</dbReference>
<dbReference type="Gene3D" id="1.10.486.10">
    <property type="entry name" value="PCRA, domain 4"/>
    <property type="match status" value="1"/>
</dbReference>
<gene>
    <name evidence="6" type="primary">uvrD</name>
    <name evidence="6" type="ORF">TNCT_198261</name>
</gene>
<dbReference type="InterPro" id="IPR027417">
    <property type="entry name" value="P-loop_NTPase"/>
</dbReference>
<name>A0A8X6JD32_TRICU</name>
<dbReference type="GO" id="GO:0033202">
    <property type="term" value="C:DNA helicase complex"/>
    <property type="evidence" value="ECO:0007669"/>
    <property type="project" value="TreeGrafter"/>
</dbReference>
<dbReference type="Gene3D" id="3.40.50.300">
    <property type="entry name" value="P-loop containing nucleotide triphosphate hydrolases"/>
    <property type="match status" value="1"/>
</dbReference>
<keyword evidence="3 6" id="KW-0347">Helicase</keyword>
<comment type="caution">
    <text evidence="6">The sequence shown here is derived from an EMBL/GenBank/DDBJ whole genome shotgun (WGS) entry which is preliminary data.</text>
</comment>
<evidence type="ECO:0000256" key="2">
    <source>
        <dbReference type="ARBA" id="ARBA00022801"/>
    </source>
</evidence>
<dbReference type="GO" id="GO:0003677">
    <property type="term" value="F:DNA binding"/>
    <property type="evidence" value="ECO:0007669"/>
    <property type="project" value="InterPro"/>
</dbReference>